<dbReference type="RefSeq" id="WP_310910508.1">
    <property type="nucleotide sequence ID" value="NZ_JAVLVT010000001.1"/>
</dbReference>
<proteinExistence type="predicted"/>
<comment type="caution">
    <text evidence="2">The sequence shown here is derived from an EMBL/GenBank/DDBJ whole genome shotgun (WGS) entry which is preliminary data.</text>
</comment>
<sequence>MYQPAPPASPVSAGLTTVVLLPRRADTERTDLAVVDIPCHTAVSHRELLEVLRSTGRVSPEKREPTRPHNDTR</sequence>
<evidence type="ECO:0000313" key="3">
    <source>
        <dbReference type="Proteomes" id="UP001250214"/>
    </source>
</evidence>
<reference evidence="3" key="1">
    <citation type="submission" date="2023-07" db="EMBL/GenBank/DDBJ databases">
        <title>Novel species in the genus Lipingzhangella isolated from Sambhar Salt Lake.</title>
        <authorList>
            <person name="Jiya N."/>
            <person name="Kajale S."/>
            <person name="Sharma A."/>
        </authorList>
    </citation>
    <scope>NUCLEOTIDE SEQUENCE [LARGE SCALE GENOMIC DNA]</scope>
    <source>
        <strain evidence="3">LS1_29</strain>
    </source>
</reference>
<dbReference type="Proteomes" id="UP001250214">
    <property type="component" value="Unassembled WGS sequence"/>
</dbReference>
<dbReference type="EMBL" id="JAVLVT010000001">
    <property type="protein sequence ID" value="MDS1268993.1"/>
    <property type="molecule type" value="Genomic_DNA"/>
</dbReference>
<evidence type="ECO:0000256" key="1">
    <source>
        <dbReference type="SAM" id="MobiDB-lite"/>
    </source>
</evidence>
<name>A0ABU2H117_9ACTN</name>
<gene>
    <name evidence="2" type="ORF">RIF23_01650</name>
</gene>
<evidence type="ECO:0000313" key="2">
    <source>
        <dbReference type="EMBL" id="MDS1268993.1"/>
    </source>
</evidence>
<keyword evidence="3" id="KW-1185">Reference proteome</keyword>
<protein>
    <submittedName>
        <fullName evidence="2">Uncharacterized protein</fullName>
    </submittedName>
</protein>
<feature type="compositionally biased region" description="Basic and acidic residues" evidence="1">
    <location>
        <begin position="59"/>
        <end position="73"/>
    </location>
</feature>
<feature type="region of interest" description="Disordered" evidence="1">
    <location>
        <begin position="53"/>
        <end position="73"/>
    </location>
</feature>
<accession>A0ABU2H117</accession>
<organism evidence="2 3">
    <name type="scientific">Lipingzhangella rawalii</name>
    <dbReference type="NCBI Taxonomy" id="2055835"/>
    <lineage>
        <taxon>Bacteria</taxon>
        <taxon>Bacillati</taxon>
        <taxon>Actinomycetota</taxon>
        <taxon>Actinomycetes</taxon>
        <taxon>Streptosporangiales</taxon>
        <taxon>Nocardiopsidaceae</taxon>
        <taxon>Lipingzhangella</taxon>
    </lineage>
</organism>